<dbReference type="InterPro" id="IPR004720">
    <property type="entry name" value="PTS_IIB_sorbose-sp"/>
</dbReference>
<gene>
    <name evidence="9" type="ORF">NK125_11920</name>
</gene>
<evidence type="ECO:0000313" key="9">
    <source>
        <dbReference type="EMBL" id="MCP1103124.1"/>
    </source>
</evidence>
<organism evidence="9 10">
    <name type="scientific">Aequitasia blattaphilus</name>
    <dbReference type="NCBI Taxonomy" id="2949332"/>
    <lineage>
        <taxon>Bacteria</taxon>
        <taxon>Bacillati</taxon>
        <taxon>Bacillota</taxon>
        <taxon>Clostridia</taxon>
        <taxon>Lachnospirales</taxon>
        <taxon>Lachnospiraceae</taxon>
        <taxon>Aequitasia</taxon>
    </lineage>
</organism>
<evidence type="ECO:0000256" key="1">
    <source>
        <dbReference type="ARBA" id="ARBA00004496"/>
    </source>
</evidence>
<evidence type="ECO:0000259" key="8">
    <source>
        <dbReference type="PROSITE" id="PS51101"/>
    </source>
</evidence>
<dbReference type="Gene3D" id="3.40.35.10">
    <property type="entry name" value="Phosphotransferase system, sorbose subfamily IIB component"/>
    <property type="match status" value="1"/>
</dbReference>
<dbReference type="RefSeq" id="WP_262066911.1">
    <property type="nucleotide sequence ID" value="NZ_JAMXOD010000018.1"/>
</dbReference>
<comment type="caution">
    <text evidence="9">The sequence shown here is derived from an EMBL/GenBank/DDBJ whole genome shotgun (WGS) entry which is preliminary data.</text>
</comment>
<proteinExistence type="predicted"/>
<sequence length="161" mass="17993">MAINLVRIDDRLIHGQVATTWVNVKNIEQILLISDKLKSDPVQQKIVMMTAPAGIKVLVFDVEKFISVYQTTEIKKRTMLILTNSTDVLRLLEGGVKFDHLNVGGMRLQGDRVQYTKALSATQEEKEAFLKIADMGVDIEVQMVPNDPPVKIEQIFTGGGK</sequence>
<name>A0ABT1EBB6_9FIRM</name>
<dbReference type="Pfam" id="PF03830">
    <property type="entry name" value="PTSIIB_sorb"/>
    <property type="match status" value="1"/>
</dbReference>
<dbReference type="EMBL" id="JAMZFW010000018">
    <property type="protein sequence ID" value="MCP1103124.1"/>
    <property type="molecule type" value="Genomic_DNA"/>
</dbReference>
<comment type="subcellular location">
    <subcellularLocation>
        <location evidence="1">Cytoplasm</location>
    </subcellularLocation>
</comment>
<feature type="domain" description="PTS EIIB type-4" evidence="8">
    <location>
        <begin position="1"/>
        <end position="161"/>
    </location>
</feature>
<keyword evidence="6" id="KW-0598">Phosphotransferase system</keyword>
<keyword evidence="4 9" id="KW-0762">Sugar transport</keyword>
<evidence type="ECO:0000256" key="3">
    <source>
        <dbReference type="ARBA" id="ARBA00022490"/>
    </source>
</evidence>
<keyword evidence="5" id="KW-0808">Transferase</keyword>
<evidence type="ECO:0000313" key="10">
    <source>
        <dbReference type="Proteomes" id="UP001523566"/>
    </source>
</evidence>
<keyword evidence="2" id="KW-0813">Transport</keyword>
<evidence type="ECO:0000256" key="7">
    <source>
        <dbReference type="ARBA" id="ARBA00022777"/>
    </source>
</evidence>
<evidence type="ECO:0000256" key="4">
    <source>
        <dbReference type="ARBA" id="ARBA00022597"/>
    </source>
</evidence>
<keyword evidence="10" id="KW-1185">Reference proteome</keyword>
<reference evidence="9 10" key="1">
    <citation type="journal article" date="2022" name="Genome Biol. Evol.">
        <title>Host diet, physiology and behaviors set the stage for Lachnospiraceae cladogenesis.</title>
        <authorList>
            <person name="Vera-Ponce De Leon A."/>
            <person name="Schneider M."/>
            <person name="Jahnes B.C."/>
            <person name="Sadowski V."/>
            <person name="Camuy-Velez L.A."/>
            <person name="Duan J."/>
            <person name="Sabree Z.L."/>
        </authorList>
    </citation>
    <scope>NUCLEOTIDE SEQUENCE [LARGE SCALE GENOMIC DNA]</scope>
    <source>
        <strain evidence="9 10">PAL113</strain>
    </source>
</reference>
<dbReference type="InterPro" id="IPR036667">
    <property type="entry name" value="PTS_IIB_sorbose-sp_sf"/>
</dbReference>
<accession>A0ABT1EBB6</accession>
<protein>
    <submittedName>
        <fullName evidence="9">PTS sugar transporter subunit IIB</fullName>
    </submittedName>
</protein>
<dbReference type="PROSITE" id="PS51101">
    <property type="entry name" value="PTS_EIIB_TYPE_4"/>
    <property type="match status" value="1"/>
</dbReference>
<evidence type="ECO:0000256" key="2">
    <source>
        <dbReference type="ARBA" id="ARBA00022448"/>
    </source>
</evidence>
<dbReference type="Proteomes" id="UP001523566">
    <property type="component" value="Unassembled WGS sequence"/>
</dbReference>
<keyword evidence="3" id="KW-0963">Cytoplasm</keyword>
<evidence type="ECO:0000256" key="5">
    <source>
        <dbReference type="ARBA" id="ARBA00022679"/>
    </source>
</evidence>
<dbReference type="SUPFAM" id="SSF52728">
    <property type="entry name" value="PTS IIb component"/>
    <property type="match status" value="1"/>
</dbReference>
<evidence type="ECO:0000256" key="6">
    <source>
        <dbReference type="ARBA" id="ARBA00022683"/>
    </source>
</evidence>
<keyword evidence="7" id="KW-0418">Kinase</keyword>